<feature type="transmembrane region" description="Helical" evidence="1">
    <location>
        <begin position="142"/>
        <end position="159"/>
    </location>
</feature>
<keyword evidence="1" id="KW-0812">Transmembrane</keyword>
<comment type="caution">
    <text evidence="2">The sequence shown here is derived from an EMBL/GenBank/DDBJ whole genome shotgun (WGS) entry which is preliminary data.</text>
</comment>
<sequence>MNLIDTRLLFQVLQNHTSARSMKLMSGFMVLAAAGILFATYHSSKPEIGKLMFLLLICALGYLWCGAFLKSAIQQNLPSNAVLVPGLRVALMRLTAVLFAGCTLASAALGWLLIGLPGYVLVAGAGLAVFILFANRYVGLNLLPSVLVLANMGLGSQPWELLESAATFVGEPLLVSLGGIVLLLLGAKGVQVCFPKGGDAHWAWQRCIGRRRAAKQGQLNNVEPAAGIRWLAWMREPYYATLRADSRKGANQGRQLVHTLGPAAHDGNAMLSLLLTCAAMVALAQWLSWSKAPIVQHIWGITMQCVLMVSTLSYANAVALSAQRYVKEQALYRLTPGAPPTGQFNRVLMRTLLTRCLRLWLFGSLGVVTIDFVISGKFQLQGSAYLLSMLMLPFTALVLRDYASMKTQSGSWYTVFLPGLVMFVYVMLIAITRHLPEGLLFSLGSVIGLASLISLRWRWQRIMTRPPVLPAGRLVL</sequence>
<protein>
    <submittedName>
        <fullName evidence="2">Uncharacterized protein</fullName>
    </submittedName>
</protein>
<feature type="transmembrane region" description="Helical" evidence="1">
    <location>
        <begin position="118"/>
        <end position="135"/>
    </location>
</feature>
<feature type="transmembrane region" description="Helical" evidence="1">
    <location>
        <begin position="90"/>
        <end position="112"/>
    </location>
</feature>
<evidence type="ECO:0000256" key="1">
    <source>
        <dbReference type="SAM" id="Phobius"/>
    </source>
</evidence>
<keyword evidence="1" id="KW-0472">Membrane</keyword>
<feature type="transmembrane region" description="Helical" evidence="1">
    <location>
        <begin position="269"/>
        <end position="288"/>
    </location>
</feature>
<feature type="transmembrane region" description="Helical" evidence="1">
    <location>
        <begin position="294"/>
        <end position="315"/>
    </location>
</feature>
<gene>
    <name evidence="2" type="ORF">GJ699_12490</name>
</gene>
<feature type="transmembrane region" description="Helical" evidence="1">
    <location>
        <begin position="48"/>
        <end position="69"/>
    </location>
</feature>
<feature type="transmembrane region" description="Helical" evidence="1">
    <location>
        <begin position="21"/>
        <end position="42"/>
    </location>
</feature>
<feature type="transmembrane region" description="Helical" evidence="1">
    <location>
        <begin position="356"/>
        <end position="374"/>
    </location>
</feature>
<feature type="transmembrane region" description="Helical" evidence="1">
    <location>
        <begin position="165"/>
        <end position="186"/>
    </location>
</feature>
<reference evidence="2 3" key="1">
    <citation type="submission" date="2019-11" db="EMBL/GenBank/DDBJ databases">
        <title>Novel species isolated from a subtropical stream in China.</title>
        <authorList>
            <person name="Lu H."/>
        </authorList>
    </citation>
    <scope>NUCLEOTIDE SEQUENCE [LARGE SCALE GENOMIC DNA]</scope>
    <source>
        <strain evidence="2 3">FT80W</strain>
    </source>
</reference>
<feature type="transmembrane region" description="Helical" evidence="1">
    <location>
        <begin position="411"/>
        <end position="432"/>
    </location>
</feature>
<dbReference type="AlphaFoldDB" id="A0A6I2L3J0"/>
<organism evidence="2 3">
    <name type="scientific">Duganella guangzhouensis</name>
    <dbReference type="NCBI Taxonomy" id="2666084"/>
    <lineage>
        <taxon>Bacteria</taxon>
        <taxon>Pseudomonadati</taxon>
        <taxon>Pseudomonadota</taxon>
        <taxon>Betaproteobacteria</taxon>
        <taxon>Burkholderiales</taxon>
        <taxon>Oxalobacteraceae</taxon>
        <taxon>Telluria group</taxon>
        <taxon>Duganella</taxon>
    </lineage>
</organism>
<dbReference type="Proteomes" id="UP000433309">
    <property type="component" value="Unassembled WGS sequence"/>
</dbReference>
<feature type="transmembrane region" description="Helical" evidence="1">
    <location>
        <begin position="380"/>
        <end position="399"/>
    </location>
</feature>
<name>A0A6I2L3J0_9BURK</name>
<keyword evidence="1" id="KW-1133">Transmembrane helix</keyword>
<keyword evidence="3" id="KW-1185">Reference proteome</keyword>
<dbReference type="RefSeq" id="WP_154376611.1">
    <property type="nucleotide sequence ID" value="NZ_WKJK01000005.1"/>
</dbReference>
<evidence type="ECO:0000313" key="3">
    <source>
        <dbReference type="Proteomes" id="UP000433309"/>
    </source>
</evidence>
<feature type="transmembrane region" description="Helical" evidence="1">
    <location>
        <begin position="438"/>
        <end position="455"/>
    </location>
</feature>
<dbReference type="EMBL" id="WKJK01000005">
    <property type="protein sequence ID" value="MRW90809.1"/>
    <property type="molecule type" value="Genomic_DNA"/>
</dbReference>
<accession>A0A6I2L3J0</accession>
<proteinExistence type="predicted"/>
<evidence type="ECO:0000313" key="2">
    <source>
        <dbReference type="EMBL" id="MRW90809.1"/>
    </source>
</evidence>